<dbReference type="GO" id="GO:0043565">
    <property type="term" value="F:sequence-specific DNA binding"/>
    <property type="evidence" value="ECO:0007669"/>
    <property type="project" value="InterPro"/>
</dbReference>
<dbReference type="Pfam" id="PF12833">
    <property type="entry name" value="HTH_18"/>
    <property type="match status" value="1"/>
</dbReference>
<dbReference type="Proteomes" id="UP000245506">
    <property type="component" value="Unassembled WGS sequence"/>
</dbReference>
<evidence type="ECO:0000259" key="5">
    <source>
        <dbReference type="PROSITE" id="PS01124"/>
    </source>
</evidence>
<accession>A0A317CCC7</accession>
<feature type="transmembrane region" description="Helical" evidence="4">
    <location>
        <begin position="34"/>
        <end position="54"/>
    </location>
</feature>
<dbReference type="Gene3D" id="1.10.10.60">
    <property type="entry name" value="Homeodomain-like"/>
    <property type="match status" value="1"/>
</dbReference>
<dbReference type="EMBL" id="QGKL01000029">
    <property type="protein sequence ID" value="PWQ96284.1"/>
    <property type="molecule type" value="Genomic_DNA"/>
</dbReference>
<evidence type="ECO:0000256" key="2">
    <source>
        <dbReference type="ARBA" id="ARBA00023125"/>
    </source>
</evidence>
<proteinExistence type="predicted"/>
<evidence type="ECO:0000313" key="6">
    <source>
        <dbReference type="EMBL" id="PWQ96284.1"/>
    </source>
</evidence>
<name>A0A317CCC7_9GAMM</name>
<dbReference type="InterPro" id="IPR018060">
    <property type="entry name" value="HTH_AraC"/>
</dbReference>
<feature type="transmembrane region" description="Helical" evidence="4">
    <location>
        <begin position="93"/>
        <end position="110"/>
    </location>
</feature>
<feature type="transmembrane region" description="Helical" evidence="4">
    <location>
        <begin position="154"/>
        <end position="174"/>
    </location>
</feature>
<dbReference type="PROSITE" id="PS01124">
    <property type="entry name" value="HTH_ARAC_FAMILY_2"/>
    <property type="match status" value="1"/>
</dbReference>
<keyword evidence="1" id="KW-0805">Transcription regulation</keyword>
<feature type="transmembrane region" description="Helical" evidence="4">
    <location>
        <begin position="6"/>
        <end position="22"/>
    </location>
</feature>
<keyword evidence="3" id="KW-0804">Transcription</keyword>
<dbReference type="SUPFAM" id="SSF46689">
    <property type="entry name" value="Homeodomain-like"/>
    <property type="match status" value="1"/>
</dbReference>
<keyword evidence="4" id="KW-1133">Transmembrane helix</keyword>
<feature type="transmembrane region" description="Helical" evidence="4">
    <location>
        <begin position="116"/>
        <end position="133"/>
    </location>
</feature>
<evidence type="ECO:0000256" key="4">
    <source>
        <dbReference type="SAM" id="Phobius"/>
    </source>
</evidence>
<dbReference type="AlphaFoldDB" id="A0A317CCC7"/>
<protein>
    <submittedName>
        <fullName evidence="6">AraC family transcriptional regulator</fullName>
    </submittedName>
</protein>
<sequence length="358" mass="40090">MLFIPLPFVLTLLLCIILFRLYQQRETLPSSQLFLTLISTYTLGTALVGIRWGYGITAVQPIMAVCAVSWAILAWLCFRSLTIEGASIIWRKDYVHALPVVAVLLQILLMPDLIDILIIATDVFYGYLLLKLARQGQSALKTVRLEQVTTVHKGLYATAYILMLFAVLDVVIFIDIEIFGGKYAASLITFANIPMIFALGFVASLASQSQPQTRVVEANGESVLKSVPDQSATKETERADTDLSTDKALVERLDKFMRETELYKDVDLNLAKLARKFGIPTRQISAAVNKVKSINVSQYVNAYRVQALCELLESSDQPIIQLQLETGFQTKSNCNREFLRVTGLSPSQWREQKRQPTS</sequence>
<dbReference type="SMART" id="SM00342">
    <property type="entry name" value="HTH_ARAC"/>
    <property type="match status" value="1"/>
</dbReference>
<dbReference type="OrthoDB" id="345413at2"/>
<keyword evidence="7" id="KW-1185">Reference proteome</keyword>
<comment type="caution">
    <text evidence="6">The sequence shown here is derived from an EMBL/GenBank/DDBJ whole genome shotgun (WGS) entry which is preliminary data.</text>
</comment>
<evidence type="ECO:0000256" key="1">
    <source>
        <dbReference type="ARBA" id="ARBA00023015"/>
    </source>
</evidence>
<dbReference type="PANTHER" id="PTHR43280:SF29">
    <property type="entry name" value="ARAC-FAMILY TRANSCRIPTIONAL REGULATOR"/>
    <property type="match status" value="1"/>
</dbReference>
<dbReference type="RefSeq" id="WP_109823256.1">
    <property type="nucleotide sequence ID" value="NZ_QGKL01000029.1"/>
</dbReference>
<reference evidence="6 7" key="1">
    <citation type="submission" date="2018-05" db="EMBL/GenBank/DDBJ databases">
        <title>Leucothrix arctica sp. nov., isolated from Arctic seawater.</title>
        <authorList>
            <person name="Choi A."/>
            <person name="Baek K."/>
        </authorList>
    </citation>
    <scope>NUCLEOTIDE SEQUENCE [LARGE SCALE GENOMIC DNA]</scope>
    <source>
        <strain evidence="6 7">IMCC9719</strain>
    </source>
</reference>
<feature type="domain" description="HTH araC/xylS-type" evidence="5">
    <location>
        <begin position="251"/>
        <end position="352"/>
    </location>
</feature>
<evidence type="ECO:0000256" key="3">
    <source>
        <dbReference type="ARBA" id="ARBA00023163"/>
    </source>
</evidence>
<organism evidence="6 7">
    <name type="scientific">Leucothrix arctica</name>
    <dbReference type="NCBI Taxonomy" id="1481894"/>
    <lineage>
        <taxon>Bacteria</taxon>
        <taxon>Pseudomonadati</taxon>
        <taxon>Pseudomonadota</taxon>
        <taxon>Gammaproteobacteria</taxon>
        <taxon>Thiotrichales</taxon>
        <taxon>Thiotrichaceae</taxon>
        <taxon>Leucothrix</taxon>
    </lineage>
</organism>
<gene>
    <name evidence="6" type="ORF">DKT75_09860</name>
</gene>
<feature type="transmembrane region" description="Helical" evidence="4">
    <location>
        <begin position="186"/>
        <end position="206"/>
    </location>
</feature>
<keyword evidence="4" id="KW-0812">Transmembrane</keyword>
<keyword evidence="4" id="KW-0472">Membrane</keyword>
<keyword evidence="2" id="KW-0238">DNA-binding</keyword>
<dbReference type="InterPro" id="IPR009057">
    <property type="entry name" value="Homeodomain-like_sf"/>
</dbReference>
<dbReference type="GO" id="GO:0003700">
    <property type="term" value="F:DNA-binding transcription factor activity"/>
    <property type="evidence" value="ECO:0007669"/>
    <property type="project" value="InterPro"/>
</dbReference>
<dbReference type="PANTHER" id="PTHR43280">
    <property type="entry name" value="ARAC-FAMILY TRANSCRIPTIONAL REGULATOR"/>
    <property type="match status" value="1"/>
</dbReference>
<evidence type="ECO:0000313" key="7">
    <source>
        <dbReference type="Proteomes" id="UP000245506"/>
    </source>
</evidence>
<feature type="transmembrane region" description="Helical" evidence="4">
    <location>
        <begin position="60"/>
        <end position="81"/>
    </location>
</feature>